<accession>A0ACD0NW37</accession>
<evidence type="ECO:0000313" key="2">
    <source>
        <dbReference type="Proteomes" id="UP000245626"/>
    </source>
</evidence>
<gene>
    <name evidence="1" type="ORF">IE53DRAFT_118730</name>
</gene>
<dbReference type="EMBL" id="KZ819985">
    <property type="protein sequence ID" value="PWN49962.1"/>
    <property type="molecule type" value="Genomic_DNA"/>
</dbReference>
<proteinExistence type="predicted"/>
<protein>
    <submittedName>
        <fullName evidence="1">LAG1-DNAbind-domain-containing protein</fullName>
    </submittedName>
</protein>
<sequence>MYHNQQWQQEGTSTGSWGQSNDRGNQRVRNDTDMVQQSIYHDNGAMLSSYSSGNPSIQTEVHPGSSNSLAGALGSADTLQHGFHSSGSGLPNNQGMLDQSYSYHMEAGSGVANHDSTGLGFGANQQFNILPSDDTPGQQHQLRQQNLPHQQQPGPSALAAFSQPNLDLSNDHYGRDSSQYVANSQQGQTAGSSHSNAHHANSQSFEPGFGPDAESFSGGHASASFANMSLDGRRPEPSSHPPSQEQTAGLFGPGALPGQDSFGSSGVWQNNADVAPSQVEAPSANISNALQRPNKPSALKISRSSNSFGEDGVANGYDEQIRSPIGQGEKTPSRTTSEVTGAGLNGGNSDTPQARARFVSLPQFQPSMFENATRGAGELSGSSSVPASQRQVDMRRSSVSSQGQFYQGGEGGDNESFASSRSNSTGGPGQAQIDQSHLTIPPSPISPSGASNNNFAPHVSPGSTLSGAFSSQPGSRPGSQGLKSVASFTSSADSLPGHDGISRPRSTSSGAAGRHSLTMTRSGSGLNPNEKAQYSPSAGPSTNFGTPPQLQRHHSLQSGLTIQQQQMSPQDQHGQQHMGAHPMQGVNLDQKWSNAEVPNENQSFGQDFSQQVPVQSQLHFQLSNQPSFSSLTSASPQQQQPHPHQASYFPPSPNFGQNLGGSSSDPFDASAYSEHRLSAALASGAQISSSNPSANRDGHSTPTIMEEEEDFGSGERQFGAAIKQEAPRDGSNHQLFAFQQQQQRHQFQLQSQMAHRHPNDLHSQHHQQQQQQQQQQQLHHHHHHHHQHHQQQHHPQHIQHHQHRQHHQQPPHHAPMGPGGMNGDVPQQGQYQISMKPSLYQQMSMVESSQLRGQQTVGMDGNIGDCSPFIQDIVRQYLSTPSRLTMGERNVLIMTTKVAQKSYGAEKRFLCPPPMVLLIGSSWWNVCPDASRPPPFQMQGQMNPDQIPTVLSPPRLTINISGEPGVQDGALEWASSSGRLIDVGNPSSEMAISGRCIGKQLFISDVDEKRRHVEALVSISVPGATPIDRHLLGTFASKPIKVISKPSKKRQSSRNTELCVNHGSVISLFHRLRSQTVSTRYLCVSGAPSWFKGSDNQPFLNMNPSTQNRNEPPSCFVAKMSSWDPFIIYLVDPKKRADAASSTPMQPPVKGYPPPPPNALPTSGLTSSQMTVHYNQPIVLQCLNTAVVSPVMVVRKVEKGTTVLGGGSAGASHFSREAFGDPVSQLHKIALEVLEDSSAAVPRPISDSGETLSPGTSGPFLACLNESVGMHRPSEARKWVASAFSVPSTPTTPVTPMNASASGDFDMSKPMGSLPTSPTAVAAAYAAAQTRFSMASSRHSSMFSPSPASTVQVGSMDPPISSDGGKVKRPRRVSSSVVVQKERAANAAKNRRRGQSLSVVGMQNQQNENDQLRRSTSYANSLTNSESSAAGSVAPGAMWSVDVADSDIWTVVGTDIARHSFYVPPRIVGGSQPKTSVADSSIAHLITVPAPAQPITPIPLLHNVVAPARDARKAPGSAETGVVTLFGENLHPNLFVFFGDWKSERVEVRSRETMVCTPPPPFEQGGIPRGRVPILLVRHDGIVFPTDLHYNC</sequence>
<dbReference type="Proteomes" id="UP000245626">
    <property type="component" value="Unassembled WGS sequence"/>
</dbReference>
<name>A0ACD0NW37_9BASI</name>
<organism evidence="1 2">
    <name type="scientific">Violaceomyces palustris</name>
    <dbReference type="NCBI Taxonomy" id="1673888"/>
    <lineage>
        <taxon>Eukaryota</taxon>
        <taxon>Fungi</taxon>
        <taxon>Dikarya</taxon>
        <taxon>Basidiomycota</taxon>
        <taxon>Ustilaginomycotina</taxon>
        <taxon>Ustilaginomycetes</taxon>
        <taxon>Violaceomycetales</taxon>
        <taxon>Violaceomycetaceae</taxon>
        <taxon>Violaceomyces</taxon>
    </lineage>
</organism>
<evidence type="ECO:0000313" key="1">
    <source>
        <dbReference type="EMBL" id="PWN49962.1"/>
    </source>
</evidence>
<keyword evidence="2" id="KW-1185">Reference proteome</keyword>
<reference evidence="1 2" key="1">
    <citation type="journal article" date="2018" name="Mol. Biol. Evol.">
        <title>Broad Genomic Sampling Reveals a Smut Pathogenic Ancestry of the Fungal Clade Ustilaginomycotina.</title>
        <authorList>
            <person name="Kijpornyongpan T."/>
            <person name="Mondo S.J."/>
            <person name="Barry K."/>
            <person name="Sandor L."/>
            <person name="Lee J."/>
            <person name="Lipzen A."/>
            <person name="Pangilinan J."/>
            <person name="LaButti K."/>
            <person name="Hainaut M."/>
            <person name="Henrissat B."/>
            <person name="Grigoriev I.V."/>
            <person name="Spatafora J.W."/>
            <person name="Aime M.C."/>
        </authorList>
    </citation>
    <scope>NUCLEOTIDE SEQUENCE [LARGE SCALE GENOMIC DNA]</scope>
    <source>
        <strain evidence="1 2">SA 807</strain>
    </source>
</reference>